<dbReference type="InterPro" id="IPR016181">
    <property type="entry name" value="Acyl_CoA_acyltransferase"/>
</dbReference>
<keyword evidence="4" id="KW-1185">Reference proteome</keyword>
<dbReference type="Proteomes" id="UP000295164">
    <property type="component" value="Unassembled WGS sequence"/>
</dbReference>
<dbReference type="OrthoDB" id="9793389at2"/>
<name>A0A4R4DWC1_9BACT</name>
<feature type="domain" description="N-acetyltransferase" evidence="2">
    <location>
        <begin position="6"/>
        <end position="93"/>
    </location>
</feature>
<protein>
    <submittedName>
        <fullName evidence="3">N-acetyltransferase</fullName>
    </submittedName>
</protein>
<dbReference type="RefSeq" id="WP_131853023.1">
    <property type="nucleotide sequence ID" value="NZ_SKFH01000029.1"/>
</dbReference>
<dbReference type="GO" id="GO:0016747">
    <property type="term" value="F:acyltransferase activity, transferring groups other than amino-acyl groups"/>
    <property type="evidence" value="ECO:0007669"/>
    <property type="project" value="InterPro"/>
</dbReference>
<evidence type="ECO:0000259" key="1">
    <source>
        <dbReference type="PROSITE" id="PS51186"/>
    </source>
</evidence>
<reference evidence="3 4" key="1">
    <citation type="submission" date="2019-03" db="EMBL/GenBank/DDBJ databases">
        <authorList>
            <person name="Kim M.K.M."/>
        </authorList>
    </citation>
    <scope>NUCLEOTIDE SEQUENCE [LARGE SCALE GENOMIC DNA]</scope>
    <source>
        <strain evidence="3 4">17J68-15</strain>
    </source>
</reference>
<sequence>MIIQHKQDGQRGLFFLPDGEEVLAEMTYIRHDPTTIIIDHTEVDEDFRGQNVGYQLVEAAVEYARQHQLKIVPVCMFAAAVFQKKADYQDVLKEEQL</sequence>
<evidence type="ECO:0000313" key="3">
    <source>
        <dbReference type="EMBL" id="TCZ68272.1"/>
    </source>
</evidence>
<dbReference type="Pfam" id="PF14542">
    <property type="entry name" value="Acetyltransf_CG"/>
    <property type="match status" value="1"/>
</dbReference>
<comment type="caution">
    <text evidence="3">The sequence shown here is derived from an EMBL/GenBank/DDBJ whole genome shotgun (WGS) entry which is preliminary data.</text>
</comment>
<dbReference type="PANTHER" id="PTHR31435:SF10">
    <property type="entry name" value="BSR4717 PROTEIN"/>
    <property type="match status" value="1"/>
</dbReference>
<dbReference type="InterPro" id="IPR031165">
    <property type="entry name" value="GNAT_YJDJ"/>
</dbReference>
<evidence type="ECO:0000313" key="4">
    <source>
        <dbReference type="Proteomes" id="UP000295164"/>
    </source>
</evidence>
<organism evidence="3 4">
    <name type="scientific">Flaviaesturariibacter aridisoli</name>
    <dbReference type="NCBI Taxonomy" id="2545761"/>
    <lineage>
        <taxon>Bacteria</taxon>
        <taxon>Pseudomonadati</taxon>
        <taxon>Bacteroidota</taxon>
        <taxon>Chitinophagia</taxon>
        <taxon>Chitinophagales</taxon>
        <taxon>Chitinophagaceae</taxon>
        <taxon>Flaviaestuariibacter</taxon>
    </lineage>
</organism>
<dbReference type="PROSITE" id="PS51186">
    <property type="entry name" value="GNAT"/>
    <property type="match status" value="1"/>
</dbReference>
<evidence type="ECO:0000259" key="2">
    <source>
        <dbReference type="PROSITE" id="PS51729"/>
    </source>
</evidence>
<proteinExistence type="predicted"/>
<keyword evidence="3" id="KW-0808">Transferase</keyword>
<dbReference type="AlphaFoldDB" id="A0A4R4DWC1"/>
<dbReference type="EMBL" id="SKFH01000029">
    <property type="protein sequence ID" value="TCZ68272.1"/>
    <property type="molecule type" value="Genomic_DNA"/>
</dbReference>
<dbReference type="InterPro" id="IPR045057">
    <property type="entry name" value="Gcn5-rel_NAT"/>
</dbReference>
<dbReference type="SUPFAM" id="SSF55729">
    <property type="entry name" value="Acyl-CoA N-acyltransferases (Nat)"/>
    <property type="match status" value="1"/>
</dbReference>
<dbReference type="Gene3D" id="3.40.630.30">
    <property type="match status" value="1"/>
</dbReference>
<dbReference type="CDD" id="cd04301">
    <property type="entry name" value="NAT_SF"/>
    <property type="match status" value="1"/>
</dbReference>
<gene>
    <name evidence="3" type="ORF">E0486_14460</name>
</gene>
<feature type="domain" description="N-acetyltransferase" evidence="1">
    <location>
        <begin position="1"/>
        <end position="97"/>
    </location>
</feature>
<dbReference type="PANTHER" id="PTHR31435">
    <property type="entry name" value="PROTEIN NATD1"/>
    <property type="match status" value="1"/>
</dbReference>
<accession>A0A4R4DWC1</accession>
<dbReference type="InterPro" id="IPR000182">
    <property type="entry name" value="GNAT_dom"/>
</dbReference>
<dbReference type="PROSITE" id="PS51729">
    <property type="entry name" value="GNAT_YJDJ"/>
    <property type="match status" value="1"/>
</dbReference>